<dbReference type="EMBL" id="JBBNAF010000012">
    <property type="protein sequence ID" value="KAK9091907.1"/>
    <property type="molecule type" value="Genomic_DNA"/>
</dbReference>
<feature type="transmembrane region" description="Helical" evidence="1">
    <location>
        <begin position="170"/>
        <end position="190"/>
    </location>
</feature>
<accession>A0AAP0EJI0</accession>
<dbReference type="PANTHER" id="PTHR48007">
    <property type="entry name" value="LEUCINE-RICH REPEAT RECEPTOR-LIKE PROTEIN KINASE PXC1"/>
    <property type="match status" value="1"/>
</dbReference>
<feature type="signal peptide" evidence="2">
    <location>
        <begin position="1"/>
        <end position="19"/>
    </location>
</feature>
<keyword evidence="1" id="KW-0812">Transmembrane</keyword>
<dbReference type="Proteomes" id="UP001420932">
    <property type="component" value="Unassembled WGS sequence"/>
</dbReference>
<name>A0AAP0EJI0_9MAGN</name>
<sequence>MTSWRSGFALFFLLITSHMHTLFLGETKSLETKFLVKVIRNKVSHGCRGLICCDHRSQAITEIRLDNMNLKGVLDVESLCKLSSLRVLDLANNFIVGTVPSLISNCMSCLTHFNELNLRFKSFNMKASSTFQGTVDYNNSINGSTVSNDISSGRVPNGIPDRDDTFSKTAMSLSLFLLAFCVGIILYVVIKTTSKSSVVKNSKQKAFKDSPFVNTTDRFESVSMDGEGRSEVALSIDEPLVIKMEDFLAAKAELLGESRCSSLYKVHLENIVVAVKRLKNLKVSIEEFEHTMRQIGNMRHPNILTLVAYHSLGEEKLLIYRYQRNEAF</sequence>
<protein>
    <recommendedName>
        <fullName evidence="5">Protein kinase domain-containing protein</fullName>
    </recommendedName>
</protein>
<evidence type="ECO:0000313" key="4">
    <source>
        <dbReference type="Proteomes" id="UP001420932"/>
    </source>
</evidence>
<gene>
    <name evidence="3" type="ORF">Syun_026818</name>
</gene>
<evidence type="ECO:0000313" key="3">
    <source>
        <dbReference type="EMBL" id="KAK9091907.1"/>
    </source>
</evidence>
<reference evidence="3 4" key="1">
    <citation type="submission" date="2024-01" db="EMBL/GenBank/DDBJ databases">
        <title>Genome assemblies of Stephania.</title>
        <authorList>
            <person name="Yang L."/>
        </authorList>
    </citation>
    <scope>NUCLEOTIDE SEQUENCE [LARGE SCALE GENOMIC DNA]</scope>
    <source>
        <strain evidence="3">YNDBR</strain>
        <tissue evidence="3">Leaf</tissue>
    </source>
</reference>
<dbReference type="SUPFAM" id="SSF56112">
    <property type="entry name" value="Protein kinase-like (PK-like)"/>
    <property type="match status" value="1"/>
</dbReference>
<keyword evidence="4" id="KW-1185">Reference proteome</keyword>
<evidence type="ECO:0000256" key="1">
    <source>
        <dbReference type="SAM" id="Phobius"/>
    </source>
</evidence>
<keyword evidence="2" id="KW-0732">Signal</keyword>
<comment type="caution">
    <text evidence="3">The sequence shown here is derived from an EMBL/GenBank/DDBJ whole genome shotgun (WGS) entry which is preliminary data.</text>
</comment>
<dbReference type="SUPFAM" id="SSF52058">
    <property type="entry name" value="L domain-like"/>
    <property type="match status" value="1"/>
</dbReference>
<proteinExistence type="predicted"/>
<dbReference type="InterPro" id="IPR011009">
    <property type="entry name" value="Kinase-like_dom_sf"/>
</dbReference>
<dbReference type="InterPro" id="IPR032675">
    <property type="entry name" value="LRR_dom_sf"/>
</dbReference>
<organism evidence="3 4">
    <name type="scientific">Stephania yunnanensis</name>
    <dbReference type="NCBI Taxonomy" id="152371"/>
    <lineage>
        <taxon>Eukaryota</taxon>
        <taxon>Viridiplantae</taxon>
        <taxon>Streptophyta</taxon>
        <taxon>Embryophyta</taxon>
        <taxon>Tracheophyta</taxon>
        <taxon>Spermatophyta</taxon>
        <taxon>Magnoliopsida</taxon>
        <taxon>Ranunculales</taxon>
        <taxon>Menispermaceae</taxon>
        <taxon>Menispermoideae</taxon>
        <taxon>Cissampelideae</taxon>
        <taxon>Stephania</taxon>
    </lineage>
</organism>
<dbReference type="AlphaFoldDB" id="A0AAP0EJI0"/>
<dbReference type="PANTHER" id="PTHR48007:SF77">
    <property type="entry name" value="PROTEIN KINASE DOMAIN-CONTAINING PROTEIN"/>
    <property type="match status" value="1"/>
</dbReference>
<keyword evidence="1" id="KW-1133">Transmembrane helix</keyword>
<evidence type="ECO:0000256" key="2">
    <source>
        <dbReference type="SAM" id="SignalP"/>
    </source>
</evidence>
<dbReference type="Gene3D" id="3.80.10.10">
    <property type="entry name" value="Ribonuclease Inhibitor"/>
    <property type="match status" value="1"/>
</dbReference>
<dbReference type="InterPro" id="IPR046959">
    <property type="entry name" value="PRK1-6/SRF4-like"/>
</dbReference>
<feature type="chain" id="PRO_5042855663" description="Protein kinase domain-containing protein" evidence="2">
    <location>
        <begin position="20"/>
        <end position="328"/>
    </location>
</feature>
<dbReference type="Gene3D" id="3.30.200.20">
    <property type="entry name" value="Phosphorylase Kinase, domain 1"/>
    <property type="match status" value="1"/>
</dbReference>
<evidence type="ECO:0008006" key="5">
    <source>
        <dbReference type="Google" id="ProtNLM"/>
    </source>
</evidence>
<keyword evidence="1" id="KW-0472">Membrane</keyword>